<evidence type="ECO:0000259" key="6">
    <source>
        <dbReference type="Pfam" id="PF00441"/>
    </source>
</evidence>
<protein>
    <submittedName>
        <fullName evidence="9">Isovaleryl-CoA dehydrogenase</fullName>
    </submittedName>
</protein>
<dbReference type="RefSeq" id="WP_189308471.1">
    <property type="nucleotide sequence ID" value="NZ_BMRP01000076.1"/>
</dbReference>
<comment type="similarity">
    <text evidence="2 5">Belongs to the acyl-CoA dehydrogenase family.</text>
</comment>
<evidence type="ECO:0000313" key="10">
    <source>
        <dbReference type="Proteomes" id="UP000654471"/>
    </source>
</evidence>
<dbReference type="SUPFAM" id="SSF47203">
    <property type="entry name" value="Acyl-CoA dehydrogenase C-terminal domain-like"/>
    <property type="match status" value="1"/>
</dbReference>
<comment type="caution">
    <text evidence="9">The sequence shown here is derived from an EMBL/GenBank/DDBJ whole genome shotgun (WGS) entry which is preliminary data.</text>
</comment>
<dbReference type="Gene3D" id="1.20.140.10">
    <property type="entry name" value="Butyryl-CoA Dehydrogenase, subunit A, domain 3"/>
    <property type="match status" value="1"/>
</dbReference>
<dbReference type="Pfam" id="PF02770">
    <property type="entry name" value="Acyl-CoA_dh_M"/>
    <property type="match status" value="1"/>
</dbReference>
<dbReference type="PANTHER" id="PTHR43884:SF19">
    <property type="entry name" value="ACYL-COA DEHYDROGENASE FADE4-RELATED"/>
    <property type="match status" value="1"/>
</dbReference>
<accession>A0ABQ2VP96</accession>
<feature type="domain" description="Acyl-CoA oxidase/dehydrogenase middle" evidence="7">
    <location>
        <begin position="122"/>
        <end position="215"/>
    </location>
</feature>
<evidence type="ECO:0000256" key="5">
    <source>
        <dbReference type="RuleBase" id="RU362125"/>
    </source>
</evidence>
<dbReference type="InterPro" id="IPR013786">
    <property type="entry name" value="AcylCoA_DH/ox_N"/>
</dbReference>
<evidence type="ECO:0000256" key="1">
    <source>
        <dbReference type="ARBA" id="ARBA00001974"/>
    </source>
</evidence>
<dbReference type="PANTHER" id="PTHR43884">
    <property type="entry name" value="ACYL-COA DEHYDROGENASE"/>
    <property type="match status" value="1"/>
</dbReference>
<keyword evidence="3 5" id="KW-0285">Flavoprotein</keyword>
<evidence type="ECO:0000259" key="8">
    <source>
        <dbReference type="Pfam" id="PF02771"/>
    </source>
</evidence>
<dbReference type="Proteomes" id="UP000654471">
    <property type="component" value="Unassembled WGS sequence"/>
</dbReference>
<dbReference type="Gene3D" id="1.10.540.10">
    <property type="entry name" value="Acyl-CoA dehydrogenase/oxidase, N-terminal domain"/>
    <property type="match status" value="1"/>
</dbReference>
<dbReference type="InterPro" id="IPR037069">
    <property type="entry name" value="AcylCoA_DH/ox_N_sf"/>
</dbReference>
<evidence type="ECO:0000313" key="9">
    <source>
        <dbReference type="EMBL" id="GGV02256.1"/>
    </source>
</evidence>
<feature type="domain" description="Acyl-CoA dehydrogenase/oxidase N-terminal" evidence="8">
    <location>
        <begin position="6"/>
        <end position="119"/>
    </location>
</feature>
<organism evidence="9 10">
    <name type="scientific">Streptomyces albospinus</name>
    <dbReference type="NCBI Taxonomy" id="285515"/>
    <lineage>
        <taxon>Bacteria</taxon>
        <taxon>Bacillati</taxon>
        <taxon>Actinomycetota</taxon>
        <taxon>Actinomycetes</taxon>
        <taxon>Kitasatosporales</taxon>
        <taxon>Streptomycetaceae</taxon>
        <taxon>Streptomyces</taxon>
    </lineage>
</organism>
<evidence type="ECO:0000256" key="4">
    <source>
        <dbReference type="ARBA" id="ARBA00022827"/>
    </source>
</evidence>
<gene>
    <name evidence="9" type="primary">ivd</name>
    <name evidence="9" type="ORF">GCM10010211_82000</name>
</gene>
<sequence length="388" mass="42115">MDNRWNETQRALRANFMDFGKTIAAPGSIRRDRTAEFDFDLWRKIADSGFWKISVPKELGGDGGELSDFIAALEGLSRGANDPGYMVSVGAHGSLIQLLLRYGTQEQQEQYIPRLMSGEVGATACTEPTGGSHVTGIRTTARARSAGEFELTGQKCHITNAPVADISLIVGRVADVGKRDITLFLIERGQQGISQGAPEDLIGLRSSPLGPITMDASRITPDRIIGEIGNGIEMLYWCLAFDRLNFGIIASAHMDSFIPQALERATTREAFGVPIAEHQYIQDKIVLMKVAAETARQLSYATLSALENGDDAQANSLASCTKLAAAQGIVAASQELLQIFGHLGFDRDFGIERQLRDAAAFRIAGGTDEMQKKNIFGQLLAEHRTARA</sequence>
<keyword evidence="10" id="KW-1185">Reference proteome</keyword>
<dbReference type="InterPro" id="IPR046373">
    <property type="entry name" value="Acyl-CoA_Oxase/DH_mid-dom_sf"/>
</dbReference>
<feature type="domain" description="Acyl-CoA dehydrogenase/oxidase C-terminal" evidence="6">
    <location>
        <begin position="229"/>
        <end position="376"/>
    </location>
</feature>
<dbReference type="InterPro" id="IPR009100">
    <property type="entry name" value="AcylCoA_DH/oxidase_NM_dom_sf"/>
</dbReference>
<evidence type="ECO:0000256" key="3">
    <source>
        <dbReference type="ARBA" id="ARBA00022630"/>
    </source>
</evidence>
<dbReference type="EMBL" id="BMRP01000076">
    <property type="protein sequence ID" value="GGV02256.1"/>
    <property type="molecule type" value="Genomic_DNA"/>
</dbReference>
<dbReference type="SUPFAM" id="SSF56645">
    <property type="entry name" value="Acyl-CoA dehydrogenase NM domain-like"/>
    <property type="match status" value="1"/>
</dbReference>
<dbReference type="InterPro" id="IPR009075">
    <property type="entry name" value="AcylCo_DH/oxidase_C"/>
</dbReference>
<name>A0ABQ2VP96_9ACTN</name>
<proteinExistence type="inferred from homology"/>
<reference evidence="10" key="1">
    <citation type="journal article" date="2019" name="Int. J. Syst. Evol. Microbiol.">
        <title>The Global Catalogue of Microorganisms (GCM) 10K type strain sequencing project: providing services to taxonomists for standard genome sequencing and annotation.</title>
        <authorList>
            <consortium name="The Broad Institute Genomics Platform"/>
            <consortium name="The Broad Institute Genome Sequencing Center for Infectious Disease"/>
            <person name="Wu L."/>
            <person name="Ma J."/>
        </authorList>
    </citation>
    <scope>NUCLEOTIDE SEQUENCE [LARGE SCALE GENOMIC DNA]</scope>
    <source>
        <strain evidence="10">JCM 3399</strain>
    </source>
</reference>
<evidence type="ECO:0000259" key="7">
    <source>
        <dbReference type="Pfam" id="PF02770"/>
    </source>
</evidence>
<evidence type="ECO:0000256" key="2">
    <source>
        <dbReference type="ARBA" id="ARBA00009347"/>
    </source>
</evidence>
<keyword evidence="5" id="KW-0560">Oxidoreductase</keyword>
<dbReference type="InterPro" id="IPR036250">
    <property type="entry name" value="AcylCo_DH-like_C"/>
</dbReference>
<dbReference type="Pfam" id="PF00441">
    <property type="entry name" value="Acyl-CoA_dh_1"/>
    <property type="match status" value="1"/>
</dbReference>
<keyword evidence="4 5" id="KW-0274">FAD</keyword>
<dbReference type="Pfam" id="PF02771">
    <property type="entry name" value="Acyl-CoA_dh_N"/>
    <property type="match status" value="1"/>
</dbReference>
<dbReference type="Gene3D" id="2.40.110.10">
    <property type="entry name" value="Butyryl-CoA Dehydrogenase, subunit A, domain 2"/>
    <property type="match status" value="1"/>
</dbReference>
<comment type="cofactor">
    <cofactor evidence="1 5">
        <name>FAD</name>
        <dbReference type="ChEBI" id="CHEBI:57692"/>
    </cofactor>
</comment>
<dbReference type="InterPro" id="IPR006091">
    <property type="entry name" value="Acyl-CoA_Oxase/DH_mid-dom"/>
</dbReference>